<sequence>MTETQRGWLHWSFWTVTLAGVAILVQLHYAAAVSVDLSDTVQRNHNIYFGEYGSPKGDRGNADDGAAASMTARYIQLSNGSRFACETTELEHHDPAAPGLVPLNMAVQSAIHSITDGNLPCTHVVQEQYSIVLCWDREVRLDIIAAQTTRVVGRHSLDEPQEYWVGHDSFGPYAATVYGNGEECVYNKQPTVTEVRFYCRYTEFENPIPFLTIYEAAQCHFVLRAMSSKFCSIPRLDHAIETETVHCRMLD</sequence>
<dbReference type="VEuPathDB" id="TriTrypDB:LpyrH10_06_3070"/>
<dbReference type="Proteomes" id="UP000037923">
    <property type="component" value="Unassembled WGS sequence"/>
</dbReference>
<dbReference type="OMA" id="HQMESLM"/>
<gene>
    <name evidence="2" type="ORF">ABB37_03937</name>
</gene>
<feature type="chain" id="PRO_5005836045" description="MRH domain-containing protein" evidence="1">
    <location>
        <begin position="33"/>
        <end position="251"/>
    </location>
</feature>
<accession>A0A0M9G3P6</accession>
<proteinExistence type="predicted"/>
<reference evidence="2 3" key="1">
    <citation type="submission" date="2015-07" db="EMBL/GenBank/DDBJ databases">
        <title>High-quality genome of monoxenous trypanosomatid Leptomonas pyrrhocoris.</title>
        <authorList>
            <person name="Flegontov P."/>
            <person name="Butenko A."/>
            <person name="Firsov S."/>
            <person name="Vlcek C."/>
            <person name="Logacheva M.D."/>
            <person name="Field M."/>
            <person name="Filatov D."/>
            <person name="Flegontova O."/>
            <person name="Gerasimov E."/>
            <person name="Jackson A.P."/>
            <person name="Kelly S."/>
            <person name="Opperdoes F."/>
            <person name="O'Reilly A."/>
            <person name="Votypka J."/>
            <person name="Yurchenko V."/>
            <person name="Lukes J."/>
        </authorList>
    </citation>
    <scope>NUCLEOTIDE SEQUENCE [LARGE SCALE GENOMIC DNA]</scope>
    <source>
        <strain evidence="2">H10</strain>
    </source>
</reference>
<protein>
    <recommendedName>
        <fullName evidence="4">MRH domain-containing protein</fullName>
    </recommendedName>
</protein>
<dbReference type="EMBL" id="LGTL01000006">
    <property type="protein sequence ID" value="KPA81603.1"/>
    <property type="molecule type" value="Genomic_DNA"/>
</dbReference>
<comment type="caution">
    <text evidence="2">The sequence shown here is derived from an EMBL/GenBank/DDBJ whole genome shotgun (WGS) entry which is preliminary data.</text>
</comment>
<evidence type="ECO:0008006" key="4">
    <source>
        <dbReference type="Google" id="ProtNLM"/>
    </source>
</evidence>
<dbReference type="GeneID" id="26904228"/>
<name>A0A0M9G3P6_LEPPY</name>
<dbReference type="SUPFAM" id="SSF50911">
    <property type="entry name" value="Mannose 6-phosphate receptor domain"/>
    <property type="match status" value="1"/>
</dbReference>
<evidence type="ECO:0000313" key="2">
    <source>
        <dbReference type="EMBL" id="KPA81603.1"/>
    </source>
</evidence>
<keyword evidence="3" id="KW-1185">Reference proteome</keyword>
<dbReference type="RefSeq" id="XP_015660042.1">
    <property type="nucleotide sequence ID" value="XM_015801422.1"/>
</dbReference>
<evidence type="ECO:0000256" key="1">
    <source>
        <dbReference type="SAM" id="SignalP"/>
    </source>
</evidence>
<organism evidence="2 3">
    <name type="scientific">Leptomonas pyrrhocoris</name>
    <name type="common">Firebug parasite</name>
    <dbReference type="NCBI Taxonomy" id="157538"/>
    <lineage>
        <taxon>Eukaryota</taxon>
        <taxon>Discoba</taxon>
        <taxon>Euglenozoa</taxon>
        <taxon>Kinetoplastea</taxon>
        <taxon>Metakinetoplastina</taxon>
        <taxon>Trypanosomatida</taxon>
        <taxon>Trypanosomatidae</taxon>
        <taxon>Leishmaniinae</taxon>
        <taxon>Leptomonas</taxon>
    </lineage>
</organism>
<evidence type="ECO:0000313" key="3">
    <source>
        <dbReference type="Proteomes" id="UP000037923"/>
    </source>
</evidence>
<keyword evidence="1" id="KW-0732">Signal</keyword>
<dbReference type="OrthoDB" id="272437at2759"/>
<dbReference type="Gene3D" id="2.70.130.10">
    <property type="entry name" value="Mannose-6-phosphate receptor binding domain"/>
    <property type="match status" value="1"/>
</dbReference>
<dbReference type="InterPro" id="IPR009011">
    <property type="entry name" value="Man6P_isomerase_rcpt-bd_dom_sf"/>
</dbReference>
<dbReference type="AlphaFoldDB" id="A0A0M9G3P6"/>
<feature type="signal peptide" evidence="1">
    <location>
        <begin position="1"/>
        <end position="32"/>
    </location>
</feature>